<evidence type="ECO:0000259" key="14">
    <source>
        <dbReference type="PROSITE" id="PS51098"/>
    </source>
</evidence>
<evidence type="ECO:0000256" key="5">
    <source>
        <dbReference type="ARBA" id="ARBA00022679"/>
    </source>
</evidence>
<evidence type="ECO:0000256" key="8">
    <source>
        <dbReference type="ARBA" id="ARBA00022777"/>
    </source>
</evidence>
<keyword evidence="10 12" id="KW-0472">Membrane</keyword>
<evidence type="ECO:0000256" key="12">
    <source>
        <dbReference type="SAM" id="Phobius"/>
    </source>
</evidence>
<dbReference type="InterPro" id="IPR050558">
    <property type="entry name" value="PTS_Sugar-Specific_Components"/>
</dbReference>
<keyword evidence="6" id="KW-0598">Phosphotransferase system</keyword>
<feature type="transmembrane region" description="Helical" evidence="12">
    <location>
        <begin position="223"/>
        <end position="242"/>
    </location>
</feature>
<dbReference type="PROSITE" id="PS51098">
    <property type="entry name" value="PTS_EIIB_TYPE_1"/>
    <property type="match status" value="1"/>
</dbReference>
<dbReference type="Pfam" id="PF02378">
    <property type="entry name" value="PTS_EIIC"/>
    <property type="match status" value="1"/>
</dbReference>
<evidence type="ECO:0000313" key="17">
    <source>
        <dbReference type="Proteomes" id="UP000543642"/>
    </source>
</evidence>
<dbReference type="RefSeq" id="WP_183770716.1">
    <property type="nucleotide sequence ID" value="NZ_JACHFW010000001.1"/>
</dbReference>
<dbReference type="Gene3D" id="2.70.70.10">
    <property type="entry name" value="Glucose Permease (Domain IIA)"/>
    <property type="match status" value="1"/>
</dbReference>
<feature type="transmembrane region" description="Helical" evidence="12">
    <location>
        <begin position="286"/>
        <end position="311"/>
    </location>
</feature>
<dbReference type="InterPro" id="IPR011055">
    <property type="entry name" value="Dup_hybrid_motif"/>
</dbReference>
<feature type="domain" description="PTS EIIA type-1" evidence="13">
    <location>
        <begin position="532"/>
        <end position="636"/>
    </location>
</feature>
<evidence type="ECO:0000256" key="2">
    <source>
        <dbReference type="ARBA" id="ARBA00022448"/>
    </source>
</evidence>
<evidence type="ECO:0000256" key="1">
    <source>
        <dbReference type="ARBA" id="ARBA00004651"/>
    </source>
</evidence>
<keyword evidence="5" id="KW-0808">Transferase</keyword>
<feature type="active site" description="Phosphocysteine intermediate; for EIIB activity" evidence="11">
    <location>
        <position position="26"/>
    </location>
</feature>
<feature type="transmembrane region" description="Helical" evidence="12">
    <location>
        <begin position="407"/>
        <end position="430"/>
    </location>
</feature>
<protein>
    <submittedName>
        <fullName evidence="16">PTS system sucrose-specific IIC component</fullName>
    </submittedName>
</protein>
<dbReference type="EMBL" id="JACHFW010000001">
    <property type="protein sequence ID" value="MBB5263218.1"/>
    <property type="molecule type" value="Genomic_DNA"/>
</dbReference>
<dbReference type="GO" id="GO:0005886">
    <property type="term" value="C:plasma membrane"/>
    <property type="evidence" value="ECO:0007669"/>
    <property type="project" value="UniProtKB-SubCell"/>
</dbReference>
<feature type="transmembrane region" description="Helical" evidence="12">
    <location>
        <begin position="150"/>
        <end position="170"/>
    </location>
</feature>
<gene>
    <name evidence="16" type="ORF">HNP82_000312</name>
</gene>
<evidence type="ECO:0000256" key="10">
    <source>
        <dbReference type="ARBA" id="ARBA00023136"/>
    </source>
</evidence>
<dbReference type="Pfam" id="PF00358">
    <property type="entry name" value="PTS_EIIA_1"/>
    <property type="match status" value="1"/>
</dbReference>
<evidence type="ECO:0000256" key="4">
    <source>
        <dbReference type="ARBA" id="ARBA00022597"/>
    </source>
</evidence>
<dbReference type="Gene3D" id="3.30.1360.60">
    <property type="entry name" value="Glucose permease domain IIB"/>
    <property type="match status" value="1"/>
</dbReference>
<reference evidence="16 17" key="1">
    <citation type="submission" date="2020-08" db="EMBL/GenBank/DDBJ databases">
        <title>Genomic Encyclopedia of Type Strains, Phase IV (KMG-IV): sequencing the most valuable type-strain genomes for metagenomic binning, comparative biology and taxonomic classification.</title>
        <authorList>
            <person name="Goeker M."/>
        </authorList>
    </citation>
    <scope>NUCLEOTIDE SEQUENCE [LARGE SCALE GENOMIC DNA]</scope>
    <source>
        <strain evidence="16 17">DSM 106146</strain>
    </source>
</reference>
<comment type="subcellular location">
    <subcellularLocation>
        <location evidence="1">Cell membrane</location>
        <topology evidence="1">Multi-pass membrane protein</topology>
    </subcellularLocation>
</comment>
<dbReference type="GO" id="GO:0090589">
    <property type="term" value="F:protein-phosphocysteine-trehalose phosphotransferase system transporter activity"/>
    <property type="evidence" value="ECO:0007669"/>
    <property type="project" value="TreeGrafter"/>
</dbReference>
<evidence type="ECO:0000259" key="13">
    <source>
        <dbReference type="PROSITE" id="PS51093"/>
    </source>
</evidence>
<evidence type="ECO:0000256" key="3">
    <source>
        <dbReference type="ARBA" id="ARBA00022475"/>
    </source>
</evidence>
<evidence type="ECO:0000313" key="16">
    <source>
        <dbReference type="EMBL" id="MBB5263218.1"/>
    </source>
</evidence>
<name>A0A7W8H7L5_9FIRM</name>
<keyword evidence="4" id="KW-0762">Sugar transport</keyword>
<feature type="transmembrane region" description="Helical" evidence="12">
    <location>
        <begin position="254"/>
        <end position="280"/>
    </location>
</feature>
<keyword evidence="3" id="KW-1003">Cell membrane</keyword>
<dbReference type="PROSITE" id="PS51093">
    <property type="entry name" value="PTS_EIIA_TYPE_1"/>
    <property type="match status" value="1"/>
</dbReference>
<keyword evidence="2" id="KW-0813">Transport</keyword>
<feature type="transmembrane region" description="Helical" evidence="12">
    <location>
        <begin position="112"/>
        <end position="130"/>
    </location>
</feature>
<evidence type="ECO:0000256" key="7">
    <source>
        <dbReference type="ARBA" id="ARBA00022692"/>
    </source>
</evidence>
<evidence type="ECO:0000259" key="15">
    <source>
        <dbReference type="PROSITE" id="PS51103"/>
    </source>
</evidence>
<keyword evidence="8" id="KW-0418">Kinase</keyword>
<dbReference type="FunFam" id="3.30.1360.60:FF:000001">
    <property type="entry name" value="PTS system glucose-specific IIBC component PtsG"/>
    <property type="match status" value="1"/>
</dbReference>
<keyword evidence="9 12" id="KW-1133">Transmembrane helix</keyword>
<dbReference type="SUPFAM" id="SSF55604">
    <property type="entry name" value="Glucose permease domain IIB"/>
    <property type="match status" value="1"/>
</dbReference>
<dbReference type="PANTHER" id="PTHR30175">
    <property type="entry name" value="PHOSPHOTRANSFERASE SYSTEM TRANSPORT PROTEIN"/>
    <property type="match status" value="1"/>
</dbReference>
<feature type="transmembrane region" description="Helical" evidence="12">
    <location>
        <begin position="367"/>
        <end position="387"/>
    </location>
</feature>
<evidence type="ECO:0000256" key="6">
    <source>
        <dbReference type="ARBA" id="ARBA00022683"/>
    </source>
</evidence>
<dbReference type="SUPFAM" id="SSF51261">
    <property type="entry name" value="Duplicated hybrid motif"/>
    <property type="match status" value="1"/>
</dbReference>
<feature type="domain" description="PTS EIIC type-1" evidence="15">
    <location>
        <begin position="120"/>
        <end position="471"/>
    </location>
</feature>
<dbReference type="NCBIfam" id="TIGR00826">
    <property type="entry name" value="EIIB_glc"/>
    <property type="match status" value="1"/>
</dbReference>
<dbReference type="InterPro" id="IPR001127">
    <property type="entry name" value="PTS_EIIA_1_perm"/>
</dbReference>
<dbReference type="Proteomes" id="UP000543642">
    <property type="component" value="Unassembled WGS sequence"/>
</dbReference>
<dbReference type="CDD" id="cd00212">
    <property type="entry name" value="PTS_IIB_glc"/>
    <property type="match status" value="1"/>
</dbReference>
<dbReference type="NCBIfam" id="TIGR00830">
    <property type="entry name" value="PTBA"/>
    <property type="match status" value="1"/>
</dbReference>
<dbReference type="InterPro" id="IPR036878">
    <property type="entry name" value="Glu_permease_IIB"/>
</dbReference>
<dbReference type="InterPro" id="IPR018113">
    <property type="entry name" value="PTrfase_EIIB_Cys"/>
</dbReference>
<dbReference type="GO" id="GO:0009401">
    <property type="term" value="P:phosphoenolpyruvate-dependent sugar phosphotransferase system"/>
    <property type="evidence" value="ECO:0007669"/>
    <property type="project" value="UniProtKB-KW"/>
</dbReference>
<dbReference type="FunFam" id="2.70.70.10:FF:000001">
    <property type="entry name" value="PTS system glucose-specific IIA component"/>
    <property type="match status" value="1"/>
</dbReference>
<dbReference type="InterPro" id="IPR003352">
    <property type="entry name" value="PTS_EIIC"/>
</dbReference>
<dbReference type="GO" id="GO:0015771">
    <property type="term" value="P:trehalose transport"/>
    <property type="evidence" value="ECO:0007669"/>
    <property type="project" value="TreeGrafter"/>
</dbReference>
<feature type="domain" description="PTS EIIB type-1" evidence="14">
    <location>
        <begin position="4"/>
        <end position="87"/>
    </location>
</feature>
<proteinExistence type="predicted"/>
<dbReference type="Pfam" id="PF00367">
    <property type="entry name" value="PTS_EIIB"/>
    <property type="match status" value="1"/>
</dbReference>
<dbReference type="PANTHER" id="PTHR30175:SF7">
    <property type="entry name" value="NEGATIVE REGULATOR OF SACY ACTIVITY"/>
    <property type="match status" value="1"/>
</dbReference>
<keyword evidence="17" id="KW-1185">Reference proteome</keyword>
<dbReference type="PROSITE" id="PS00371">
    <property type="entry name" value="PTS_EIIA_TYPE_1_HIS"/>
    <property type="match status" value="1"/>
</dbReference>
<comment type="caution">
    <text evidence="16">The sequence shown here is derived from an EMBL/GenBank/DDBJ whole genome shotgun (WGS) entry which is preliminary data.</text>
</comment>
<dbReference type="PROSITE" id="PS51103">
    <property type="entry name" value="PTS_EIIC_TYPE_1"/>
    <property type="match status" value="1"/>
</dbReference>
<feature type="transmembrane region" description="Helical" evidence="12">
    <location>
        <begin position="182"/>
        <end position="203"/>
    </location>
</feature>
<dbReference type="InterPro" id="IPR013013">
    <property type="entry name" value="PTS_EIIC_1"/>
</dbReference>
<sequence length="663" mass="70655">MDYQKTAREVLEKIGGRDNIISAAHCATRLRLVIKDNDVCDSKAVENIDGVKGVFFAQGQLQIIFGTGIVNKVYDAFIQEAGITESSKEDVKQAANARQNVFKRAIKTLGDIFVPIIPAIVASGFLMGIMEALNFMVNNGFLNISTTSSIYVFAQLFSNTAYTFLPILIAYSAGKAFGANPYLAAVIGMIMIHPDLQNAWTVATEGVQATQPVFFGLYSVDMVGYQGHVIPVIIAVWVLAFIEKRLHKIVPAALDLFVTPLVSVFVTGYLTLAAIGPVFVTVENAVIGGIQTILTLPFGIGSLIVGFLYAITVVAGIHHMYTTIDIGQLAAYQYTYWLPLASAANVAQGAASLAVGIKAKDKKTRSLALPSALSAFMGITEPAIFGVNLRYFKPFICACVGGGVGAMYASIVGLGATGTGVTGIFGILLCLHDPINYVVAMLIAAAVSFVLTWLFGFKNPKQQPSGETSGQPMEAALPTQNQTGAPVKVLGDASEREPAAKESSKSAKGEEFEEIIFAPLNGQVMEMKDVPDPTFAAEVLGKGAAINPSEGKVFAPFDGQVNLVFDTNHAIALTSDSGAQVLIHIGINTVELNGKFYTVHVKDNDCVTKGQLIAEFDMEKIREAGYELITPVIVNNTDEYASVEVIKTGNIAGGEPLVKVVKK</sequence>
<dbReference type="GO" id="GO:0016301">
    <property type="term" value="F:kinase activity"/>
    <property type="evidence" value="ECO:0007669"/>
    <property type="project" value="UniProtKB-KW"/>
</dbReference>
<dbReference type="AlphaFoldDB" id="A0A7W8H7L5"/>
<dbReference type="GO" id="GO:0008982">
    <property type="term" value="F:protein-N(PI)-phosphohistidine-sugar phosphotransferase activity"/>
    <property type="evidence" value="ECO:0007669"/>
    <property type="project" value="InterPro"/>
</dbReference>
<evidence type="ECO:0000256" key="11">
    <source>
        <dbReference type="PROSITE-ProRule" id="PRU00421"/>
    </source>
</evidence>
<dbReference type="InterPro" id="IPR001996">
    <property type="entry name" value="PTS_IIB_1"/>
</dbReference>
<organism evidence="16 17">
    <name type="scientific">Catenibacillus scindens</name>
    <dbReference type="NCBI Taxonomy" id="673271"/>
    <lineage>
        <taxon>Bacteria</taxon>
        <taxon>Bacillati</taxon>
        <taxon>Bacillota</taxon>
        <taxon>Clostridia</taxon>
        <taxon>Lachnospirales</taxon>
        <taxon>Lachnospiraceae</taxon>
        <taxon>Catenibacillus</taxon>
    </lineage>
</organism>
<accession>A0A7W8H7L5</accession>
<dbReference type="PROSITE" id="PS01035">
    <property type="entry name" value="PTS_EIIB_TYPE_1_CYS"/>
    <property type="match status" value="1"/>
</dbReference>
<feature type="transmembrane region" description="Helical" evidence="12">
    <location>
        <begin position="437"/>
        <end position="456"/>
    </location>
</feature>
<evidence type="ECO:0000256" key="9">
    <source>
        <dbReference type="ARBA" id="ARBA00022989"/>
    </source>
</evidence>
<keyword evidence="7 12" id="KW-0812">Transmembrane</keyword>